<gene>
    <name evidence="1" type="ORF">DERYTH_LOCUS21074</name>
</gene>
<name>A0A9N9P6V6_9GLOM</name>
<accession>A0A9N9P6V6</accession>
<evidence type="ECO:0000313" key="1">
    <source>
        <dbReference type="EMBL" id="CAG8789271.1"/>
    </source>
</evidence>
<evidence type="ECO:0000313" key="2">
    <source>
        <dbReference type="Proteomes" id="UP000789405"/>
    </source>
</evidence>
<organism evidence="1 2">
    <name type="scientific">Dentiscutata erythropus</name>
    <dbReference type="NCBI Taxonomy" id="1348616"/>
    <lineage>
        <taxon>Eukaryota</taxon>
        <taxon>Fungi</taxon>
        <taxon>Fungi incertae sedis</taxon>
        <taxon>Mucoromycota</taxon>
        <taxon>Glomeromycotina</taxon>
        <taxon>Glomeromycetes</taxon>
        <taxon>Diversisporales</taxon>
        <taxon>Gigasporaceae</taxon>
        <taxon>Dentiscutata</taxon>
    </lineage>
</organism>
<sequence length="321" mass="37073">MVQSILSENTKYFYFILICLFTLWHKIDSTSRTEAKKIEAILALNNEIRNDITGLRNDITGIRSDITGIHENITGIRNDITGICSSITGIRNDITGMRNDITGIHDDINRIRGTSNFSFAYLYILYHRINSISQTETEKIEAILALTNEIRDNINIIHNTSRTEHKKIISELSININRICETSKKENEEIGKTLSNLTSDLRKDINEIREIKLNHISQAGLNQFSITNSINTRQISICYDTETLRSKFKSLVDQRKERDRLFLDSIFDEVASKVNISKSTVYNFYHHRTSPRETTKNEILKWVNGEVGRNNNLNNHYNSSW</sequence>
<dbReference type="AlphaFoldDB" id="A0A9N9P6V6"/>
<dbReference type="Gene3D" id="1.20.5.340">
    <property type="match status" value="1"/>
</dbReference>
<proteinExistence type="predicted"/>
<feature type="non-terminal residue" evidence="1">
    <location>
        <position position="321"/>
    </location>
</feature>
<dbReference type="OrthoDB" id="2436985at2759"/>
<protein>
    <submittedName>
        <fullName evidence="1">9925_t:CDS:1</fullName>
    </submittedName>
</protein>
<comment type="caution">
    <text evidence="1">The sequence shown here is derived from an EMBL/GenBank/DDBJ whole genome shotgun (WGS) entry which is preliminary data.</text>
</comment>
<dbReference type="EMBL" id="CAJVPY010026116">
    <property type="protein sequence ID" value="CAG8789271.1"/>
    <property type="molecule type" value="Genomic_DNA"/>
</dbReference>
<reference evidence="1" key="1">
    <citation type="submission" date="2021-06" db="EMBL/GenBank/DDBJ databases">
        <authorList>
            <person name="Kallberg Y."/>
            <person name="Tangrot J."/>
            <person name="Rosling A."/>
        </authorList>
    </citation>
    <scope>NUCLEOTIDE SEQUENCE</scope>
    <source>
        <strain evidence="1">MA453B</strain>
    </source>
</reference>
<keyword evidence="2" id="KW-1185">Reference proteome</keyword>
<dbReference type="Proteomes" id="UP000789405">
    <property type="component" value="Unassembled WGS sequence"/>
</dbReference>